<dbReference type="AlphaFoldDB" id="A0A0C4Y828"/>
<dbReference type="OrthoDB" id="8971229at2"/>
<accession>A0A0C4Y828</accession>
<feature type="region of interest" description="Disordered" evidence="1">
    <location>
        <begin position="258"/>
        <end position="281"/>
    </location>
</feature>
<sequence length="523" mass="55520">MAGILIKLTTAGRAALVGPGNTGTAKRLVVSIGVATAAFTHKDDLAKLPNERKRLQTIAGVNVAPDTIHVTIQDDTDDRYTMFGFGLYLDNGVLLGTVSSTVAIAEKAPAAIMLVAADIKFETADATVLVFGDASFANPPATEERMGIIELATAEETGAGEDDSRAVTPQKLRHRLAALGLGTTDNSASIADLNDVSVGSGMFFAAADAKNLPMPRGAGIVLHRVYGTAGMQIFSPQEHSQLFFRRRIDQEWHSWSELAPTDSPRLTGSPTAPTPPAGDHSTRIATTAFVMDVISTASIGQIIIEARTSVRAGWLKLNGAVLNRADYPLLWAYAQSSGALVPELEWFARGWGCFSTGDGIATFRIPDGRGEYLRFWDDGRGADTGREIGSYQGPQNMTHSHTASAATAGDHLHSAWTDAQGNHNHGGPTTAAGAHNHHSGIYRNSMIYGGGGPRDDIGEYPTDPIYTSGAGDHQHWVYWDGHHGHNVGIGTGGGHTHGVTIESHGGDEVRVRSIAFLAMIRAY</sequence>
<dbReference type="SUPFAM" id="SSF88874">
    <property type="entry name" value="Receptor-binding domain of short tail fibre protein gp12"/>
    <property type="match status" value="1"/>
</dbReference>
<dbReference type="CDD" id="cd19958">
    <property type="entry name" value="pyocin_knob"/>
    <property type="match status" value="1"/>
</dbReference>
<name>A0A0C4Y828_9BURK</name>
<dbReference type="KEGG" id="cbw:RR42_m1721"/>
<gene>
    <name evidence="2" type="ORF">RR42_m1721</name>
</gene>
<dbReference type="STRING" id="68895.RR42_m1721"/>
<keyword evidence="3" id="KW-1185">Reference proteome</keyword>
<organism evidence="2 3">
    <name type="scientific">Cupriavidus basilensis</name>
    <dbReference type="NCBI Taxonomy" id="68895"/>
    <lineage>
        <taxon>Bacteria</taxon>
        <taxon>Pseudomonadati</taxon>
        <taxon>Pseudomonadota</taxon>
        <taxon>Betaproteobacteria</taxon>
        <taxon>Burkholderiales</taxon>
        <taxon>Burkholderiaceae</taxon>
        <taxon>Cupriavidus</taxon>
    </lineage>
</organism>
<reference evidence="2 3" key="1">
    <citation type="journal article" date="2015" name="Genome Announc.">
        <title>Complete Genome Sequence of Cupriavidus basilensis 4G11, Isolated from the Oak Ridge Field Research Center Site.</title>
        <authorList>
            <person name="Ray J."/>
            <person name="Waters R.J."/>
            <person name="Skerker J.M."/>
            <person name="Kuehl J.V."/>
            <person name="Price M.N."/>
            <person name="Huang J."/>
            <person name="Chakraborty R."/>
            <person name="Arkin A.P."/>
            <person name="Deutschbauer A."/>
        </authorList>
    </citation>
    <scope>NUCLEOTIDE SEQUENCE [LARGE SCALE GENOMIC DNA]</scope>
    <source>
        <strain evidence="2">4G11</strain>
    </source>
</reference>
<evidence type="ECO:0000313" key="2">
    <source>
        <dbReference type="EMBL" id="AJG19118.1"/>
    </source>
</evidence>
<protein>
    <submittedName>
        <fullName evidence="2">Phage-related tail fiber protein</fullName>
    </submittedName>
</protein>
<dbReference type="Gene3D" id="3.90.1340.10">
    <property type="entry name" value="Phage tail collar domain"/>
    <property type="match status" value="1"/>
</dbReference>
<evidence type="ECO:0000313" key="3">
    <source>
        <dbReference type="Proteomes" id="UP000031843"/>
    </source>
</evidence>
<proteinExistence type="predicted"/>
<dbReference type="InterPro" id="IPR037053">
    <property type="entry name" value="Phage_tail_collar_dom_sf"/>
</dbReference>
<evidence type="ECO:0000256" key="1">
    <source>
        <dbReference type="SAM" id="MobiDB-lite"/>
    </source>
</evidence>
<dbReference type="RefSeq" id="WP_043345736.1">
    <property type="nucleotide sequence ID" value="NZ_CP010536.1"/>
</dbReference>
<dbReference type="Proteomes" id="UP000031843">
    <property type="component" value="Chromosome main"/>
</dbReference>
<dbReference type="EMBL" id="CP010536">
    <property type="protein sequence ID" value="AJG19118.1"/>
    <property type="molecule type" value="Genomic_DNA"/>
</dbReference>
<feature type="region of interest" description="Disordered" evidence="1">
    <location>
        <begin position="416"/>
        <end position="436"/>
    </location>
</feature>